<dbReference type="PANTHER" id="PTHR10039:SF15">
    <property type="entry name" value="NACHT DOMAIN-CONTAINING PROTEIN"/>
    <property type="match status" value="1"/>
</dbReference>
<dbReference type="EMBL" id="ML210370">
    <property type="protein sequence ID" value="TFK18909.1"/>
    <property type="molecule type" value="Genomic_DNA"/>
</dbReference>
<dbReference type="OrthoDB" id="194358at2759"/>
<accession>A0A5C3KFJ7</accession>
<dbReference type="Gene3D" id="1.25.40.20">
    <property type="entry name" value="Ankyrin repeat-containing domain"/>
    <property type="match status" value="2"/>
</dbReference>
<dbReference type="InterPro" id="IPR056884">
    <property type="entry name" value="NPHP3-like_N"/>
</dbReference>
<evidence type="ECO:0000313" key="6">
    <source>
        <dbReference type="Proteomes" id="UP000307440"/>
    </source>
</evidence>
<keyword evidence="2" id="KW-0040">ANK repeat</keyword>
<dbReference type="Gene3D" id="3.40.50.300">
    <property type="entry name" value="P-loop containing nucleotide triphosphate hydrolases"/>
    <property type="match status" value="1"/>
</dbReference>
<evidence type="ECO:0000259" key="4">
    <source>
        <dbReference type="Pfam" id="PF24883"/>
    </source>
</evidence>
<dbReference type="Pfam" id="PF24883">
    <property type="entry name" value="NPHP3_N"/>
    <property type="match status" value="1"/>
</dbReference>
<dbReference type="SMART" id="SM00248">
    <property type="entry name" value="ANK"/>
    <property type="match status" value="6"/>
</dbReference>
<dbReference type="AlphaFoldDB" id="A0A5C3KFJ7"/>
<feature type="compositionally biased region" description="Polar residues" evidence="3">
    <location>
        <begin position="51"/>
        <end position="62"/>
    </location>
</feature>
<keyword evidence="6" id="KW-1185">Reference proteome</keyword>
<feature type="repeat" description="ANK" evidence="2">
    <location>
        <begin position="701"/>
        <end position="733"/>
    </location>
</feature>
<dbReference type="PROSITE" id="PS50088">
    <property type="entry name" value="ANK_REPEAT"/>
    <property type="match status" value="1"/>
</dbReference>
<evidence type="ECO:0000256" key="3">
    <source>
        <dbReference type="SAM" id="MobiDB-lite"/>
    </source>
</evidence>
<dbReference type="SUPFAM" id="SSF48403">
    <property type="entry name" value="Ankyrin repeat"/>
    <property type="match status" value="1"/>
</dbReference>
<dbReference type="Proteomes" id="UP000307440">
    <property type="component" value="Unassembled WGS sequence"/>
</dbReference>
<dbReference type="Pfam" id="PF12796">
    <property type="entry name" value="Ank_2"/>
    <property type="match status" value="2"/>
</dbReference>
<feature type="domain" description="Nephrocystin 3-like N-terminal" evidence="4">
    <location>
        <begin position="139"/>
        <end position="300"/>
    </location>
</feature>
<proteinExistence type="predicted"/>
<name>A0A5C3KFJ7_COPMA</name>
<reference evidence="5 6" key="1">
    <citation type="journal article" date="2019" name="Nat. Ecol. Evol.">
        <title>Megaphylogeny resolves global patterns of mushroom evolution.</title>
        <authorList>
            <person name="Varga T."/>
            <person name="Krizsan K."/>
            <person name="Foldi C."/>
            <person name="Dima B."/>
            <person name="Sanchez-Garcia M."/>
            <person name="Sanchez-Ramirez S."/>
            <person name="Szollosi G.J."/>
            <person name="Szarkandi J.G."/>
            <person name="Papp V."/>
            <person name="Albert L."/>
            <person name="Andreopoulos W."/>
            <person name="Angelini C."/>
            <person name="Antonin V."/>
            <person name="Barry K.W."/>
            <person name="Bougher N.L."/>
            <person name="Buchanan P."/>
            <person name="Buyck B."/>
            <person name="Bense V."/>
            <person name="Catcheside P."/>
            <person name="Chovatia M."/>
            <person name="Cooper J."/>
            <person name="Damon W."/>
            <person name="Desjardin D."/>
            <person name="Finy P."/>
            <person name="Geml J."/>
            <person name="Haridas S."/>
            <person name="Hughes K."/>
            <person name="Justo A."/>
            <person name="Karasinski D."/>
            <person name="Kautmanova I."/>
            <person name="Kiss B."/>
            <person name="Kocsube S."/>
            <person name="Kotiranta H."/>
            <person name="LaButti K.M."/>
            <person name="Lechner B.E."/>
            <person name="Liimatainen K."/>
            <person name="Lipzen A."/>
            <person name="Lukacs Z."/>
            <person name="Mihaltcheva S."/>
            <person name="Morgado L.N."/>
            <person name="Niskanen T."/>
            <person name="Noordeloos M.E."/>
            <person name="Ohm R.A."/>
            <person name="Ortiz-Santana B."/>
            <person name="Ovrebo C."/>
            <person name="Racz N."/>
            <person name="Riley R."/>
            <person name="Savchenko A."/>
            <person name="Shiryaev A."/>
            <person name="Soop K."/>
            <person name="Spirin V."/>
            <person name="Szebenyi C."/>
            <person name="Tomsovsky M."/>
            <person name="Tulloss R.E."/>
            <person name="Uehling J."/>
            <person name="Grigoriev I.V."/>
            <person name="Vagvolgyi C."/>
            <person name="Papp T."/>
            <person name="Martin F.M."/>
            <person name="Miettinen O."/>
            <person name="Hibbett D.S."/>
            <person name="Nagy L.G."/>
        </authorList>
    </citation>
    <scope>NUCLEOTIDE SEQUENCE [LARGE SCALE GENOMIC DNA]</scope>
    <source>
        <strain evidence="5 6">CBS 121175</strain>
    </source>
</reference>
<protein>
    <recommendedName>
        <fullName evidence="4">Nephrocystin 3-like N-terminal domain-containing protein</fullName>
    </recommendedName>
</protein>
<feature type="region of interest" description="Disordered" evidence="3">
    <location>
        <begin position="43"/>
        <end position="62"/>
    </location>
</feature>
<dbReference type="InterPro" id="IPR036770">
    <property type="entry name" value="Ankyrin_rpt-contain_sf"/>
</dbReference>
<organism evidence="5 6">
    <name type="scientific">Coprinopsis marcescibilis</name>
    <name type="common">Agaric fungus</name>
    <name type="synonym">Psathyrella marcescibilis</name>
    <dbReference type="NCBI Taxonomy" id="230819"/>
    <lineage>
        <taxon>Eukaryota</taxon>
        <taxon>Fungi</taxon>
        <taxon>Dikarya</taxon>
        <taxon>Basidiomycota</taxon>
        <taxon>Agaricomycotina</taxon>
        <taxon>Agaricomycetes</taxon>
        <taxon>Agaricomycetidae</taxon>
        <taxon>Agaricales</taxon>
        <taxon>Agaricineae</taxon>
        <taxon>Psathyrellaceae</taxon>
        <taxon>Coprinopsis</taxon>
    </lineage>
</organism>
<dbReference type="Pfam" id="PF00023">
    <property type="entry name" value="Ank"/>
    <property type="match status" value="1"/>
</dbReference>
<evidence type="ECO:0000313" key="5">
    <source>
        <dbReference type="EMBL" id="TFK18909.1"/>
    </source>
</evidence>
<dbReference type="STRING" id="230819.A0A5C3KFJ7"/>
<dbReference type="PANTHER" id="PTHR10039">
    <property type="entry name" value="AMELOGENIN"/>
    <property type="match status" value="1"/>
</dbReference>
<evidence type="ECO:0000256" key="2">
    <source>
        <dbReference type="PROSITE-ProRule" id="PRU00023"/>
    </source>
</evidence>
<keyword evidence="1" id="KW-0677">Repeat</keyword>
<gene>
    <name evidence="5" type="ORF">FA15DRAFT_660331</name>
</gene>
<sequence>MTLRKVGSFDCKLGGRFNFPCLDVTQFNTKGANATIPDVDVTAQLPASERPGSSDQDWSPTQRQYTLVKSSNDSNTGDARIFDSAKNLKIESSTFNAIRVTHIYTAAVPDEVRRKTITWISDINYRDIQDDNLSKRIGNTSDWALSEPLLVEWENSPGGILWGTGMPGAGKTVLALSAIIIDYLRERSRVNKRILVAFAYCRYTDPLPVRAILAALIRQILEDYPETIIFVQPLYEEHELRKTRPSQRELFDVLKVISTSDLFDQRFCSIDGLDEATLDIQFDILDSLSELGFNFLVTSRPLPLLKDNVPEAKFLDIIVRDADIVRLIEEKVGRIATLRKLLEMDGWKQRVLDTILERSSGMFLLASLQIDMLGCCLNIKDLRVALKSLPKGINAMYSATMERMERQNDATTPKKALIWLVHAFSSLKMDDLRHAIATNPPTSYQFDAELLIDEDTLVSLCCGLITFEPENCSKCGIQYKLGNELLESLDYTARDFLEVYLSNYDPNPHKTIASTCTALLLSSGLHDHRGTISWESYHNSIFAQTPLLRYAHEQWTSHAHSCVSIPPDVVDFMHQCRSFPIFKGGRYFDTGSTVHVAIAYNFHTLLEQWIYGASCETPHPPPEFAIRAETESGLTLLTLACSSYGHLEILRLLLAVEGIDASSADGWGTPLIWASLSGHLEAVKLLLQVVSVENLNVRDLNGGTALMYASSNGNTSIVRALLGVQDGASTEDDDATTTLITSGQPYDAPGIDINAVDSGGGSALTLAGFKGNAGVVSILLSVRGIDVNHSHPRYGTALMQASLFGHRAVVELLLQHEAVDIDYTTRDGRTALAWALKWERHTIVEMLRTRGAREPSPEDRILRLVPDREEEDDSLRSQMFQIAGVHRAWVAPIVSAQELLSPGCNRITLISFSPRTIRTQIRGFKDE</sequence>
<evidence type="ECO:0000256" key="1">
    <source>
        <dbReference type="ARBA" id="ARBA00022737"/>
    </source>
</evidence>
<dbReference type="InterPro" id="IPR002110">
    <property type="entry name" value="Ankyrin_rpt"/>
</dbReference>
<dbReference type="InterPro" id="IPR027417">
    <property type="entry name" value="P-loop_NTPase"/>
</dbReference>
<dbReference type="PROSITE" id="PS50297">
    <property type="entry name" value="ANK_REP_REGION"/>
    <property type="match status" value="1"/>
</dbReference>